<dbReference type="STRING" id="1150368.SAMN02927921_02907"/>
<evidence type="ECO:0000256" key="1">
    <source>
        <dbReference type="ARBA" id="ARBA00001946"/>
    </source>
</evidence>
<evidence type="ECO:0000256" key="13">
    <source>
        <dbReference type="ARBA" id="ARBA00072146"/>
    </source>
</evidence>
<evidence type="ECO:0000256" key="7">
    <source>
        <dbReference type="ARBA" id="ARBA00022679"/>
    </source>
</evidence>
<evidence type="ECO:0000256" key="10">
    <source>
        <dbReference type="ARBA" id="ARBA00031082"/>
    </source>
</evidence>
<dbReference type="PANTHER" id="PTHR11608">
    <property type="entry name" value="BIFUNCTIONAL PROTEIN PYRR"/>
    <property type="match status" value="1"/>
</dbReference>
<feature type="domain" description="Phosphoribosyltransferase" evidence="15">
    <location>
        <begin position="34"/>
        <end position="236"/>
    </location>
</feature>
<dbReference type="AlphaFoldDB" id="A0A1K1QWP7"/>
<organism evidence="16 17">
    <name type="scientific">Sinomicrobium oceani</name>
    <dbReference type="NCBI Taxonomy" id="1150368"/>
    <lineage>
        <taxon>Bacteria</taxon>
        <taxon>Pseudomonadati</taxon>
        <taxon>Bacteroidota</taxon>
        <taxon>Flavobacteriia</taxon>
        <taxon>Flavobacteriales</taxon>
        <taxon>Flavobacteriaceae</taxon>
        <taxon>Sinomicrobium</taxon>
    </lineage>
</organism>
<evidence type="ECO:0000256" key="4">
    <source>
        <dbReference type="ARBA" id="ARBA00011894"/>
    </source>
</evidence>
<evidence type="ECO:0000256" key="11">
    <source>
        <dbReference type="ARBA" id="ARBA00052919"/>
    </source>
</evidence>
<evidence type="ECO:0000256" key="5">
    <source>
        <dbReference type="ARBA" id="ARBA00022533"/>
    </source>
</evidence>
<evidence type="ECO:0000256" key="9">
    <source>
        <dbReference type="ARBA" id="ARBA00023134"/>
    </source>
</evidence>
<dbReference type="Pfam" id="PF14681">
    <property type="entry name" value="UPRTase"/>
    <property type="match status" value="1"/>
</dbReference>
<dbReference type="EC" id="2.4.2.9" evidence="4"/>
<keyword evidence="6 16" id="KW-0328">Glycosyltransferase</keyword>
<dbReference type="CDD" id="cd06223">
    <property type="entry name" value="PRTases_typeI"/>
    <property type="match status" value="1"/>
</dbReference>
<protein>
    <recommendedName>
        <fullName evidence="13">Uracil phosphoribosyltransferase</fullName>
        <ecNumber evidence="4">2.4.2.9</ecNumber>
    </recommendedName>
    <alternativeName>
        <fullName evidence="10">UMP pyrophosphorylase</fullName>
    </alternativeName>
    <alternativeName>
        <fullName evidence="14">UPRTase</fullName>
    </alternativeName>
</protein>
<sequence>MQIQNVGFILILRTFESLNFVKMHIHHIETRPSILNHFIAQVRDCSVQTDRMRFRRNLERIAEILGYEMSKYLEYREQTVTTPLGEKKVPMLARDMVICSILRAGLPFHNGLLNYFDHAENAFISAYRHHTGTKDEFEILVEYLSAPSLENKTLLLADPMLATGQSFVSVYESLKKLGTPAEVHILAVIGARPGIALLEKHFPPETHLWIAAIDDTLNDKGYIVPGLGDAGDLAYGNKLQH</sequence>
<dbReference type="GO" id="GO:0005525">
    <property type="term" value="F:GTP binding"/>
    <property type="evidence" value="ECO:0007669"/>
    <property type="project" value="UniProtKB-KW"/>
</dbReference>
<evidence type="ECO:0000313" key="17">
    <source>
        <dbReference type="Proteomes" id="UP000182248"/>
    </source>
</evidence>
<keyword evidence="8" id="KW-0547">Nucleotide-binding</keyword>
<dbReference type="Proteomes" id="UP000182248">
    <property type="component" value="Unassembled WGS sequence"/>
</dbReference>
<evidence type="ECO:0000313" key="16">
    <source>
        <dbReference type="EMBL" id="SFW64051.1"/>
    </source>
</evidence>
<keyword evidence="7 16" id="KW-0808">Transferase</keyword>
<reference evidence="16 17" key="1">
    <citation type="submission" date="2016-11" db="EMBL/GenBank/DDBJ databases">
        <authorList>
            <person name="Jaros S."/>
            <person name="Januszkiewicz K."/>
            <person name="Wedrychowicz H."/>
        </authorList>
    </citation>
    <scope>NUCLEOTIDE SEQUENCE [LARGE SCALE GENOMIC DNA]</scope>
    <source>
        <strain evidence="16 17">CGMCC 1.12145</strain>
    </source>
</reference>
<comment type="function">
    <text evidence="12">Catalyzes the conversion of uracil and 5-phospho-alpha-D-ribose 1-diphosphate (PRPP) to UMP and diphosphate.</text>
</comment>
<evidence type="ECO:0000256" key="14">
    <source>
        <dbReference type="ARBA" id="ARBA00079807"/>
    </source>
</evidence>
<evidence type="ECO:0000256" key="6">
    <source>
        <dbReference type="ARBA" id="ARBA00022676"/>
    </source>
</evidence>
<keyword evidence="5" id="KW-0021">Allosteric enzyme</keyword>
<name>A0A1K1QWP7_9FLAO</name>
<keyword evidence="9" id="KW-0342">GTP-binding</keyword>
<dbReference type="SUPFAM" id="SSF53271">
    <property type="entry name" value="PRTase-like"/>
    <property type="match status" value="1"/>
</dbReference>
<comment type="catalytic activity">
    <reaction evidence="11">
        <text>UMP + diphosphate = 5-phospho-alpha-D-ribose 1-diphosphate + uracil</text>
        <dbReference type="Rhea" id="RHEA:13017"/>
        <dbReference type="ChEBI" id="CHEBI:17568"/>
        <dbReference type="ChEBI" id="CHEBI:33019"/>
        <dbReference type="ChEBI" id="CHEBI:57865"/>
        <dbReference type="ChEBI" id="CHEBI:58017"/>
        <dbReference type="EC" id="2.4.2.9"/>
    </reaction>
</comment>
<comment type="cofactor">
    <cofactor evidence="1">
        <name>Mg(2+)</name>
        <dbReference type="ChEBI" id="CHEBI:18420"/>
    </cofactor>
</comment>
<dbReference type="EMBL" id="FPJE01000016">
    <property type="protein sequence ID" value="SFW64051.1"/>
    <property type="molecule type" value="Genomic_DNA"/>
</dbReference>
<gene>
    <name evidence="16" type="ORF">SAMN02927921_02907</name>
</gene>
<dbReference type="InterPro" id="IPR000836">
    <property type="entry name" value="PRTase_dom"/>
</dbReference>
<evidence type="ECO:0000259" key="15">
    <source>
        <dbReference type="Pfam" id="PF14681"/>
    </source>
</evidence>
<dbReference type="InterPro" id="IPR029057">
    <property type="entry name" value="PRTase-like"/>
</dbReference>
<dbReference type="NCBIfam" id="NF001097">
    <property type="entry name" value="PRK00129.1"/>
    <property type="match status" value="1"/>
</dbReference>
<dbReference type="GO" id="GO:0004845">
    <property type="term" value="F:uracil phosphoribosyltransferase activity"/>
    <property type="evidence" value="ECO:0007669"/>
    <property type="project" value="UniProtKB-EC"/>
</dbReference>
<evidence type="ECO:0000256" key="3">
    <source>
        <dbReference type="ARBA" id="ARBA00009516"/>
    </source>
</evidence>
<dbReference type="Gene3D" id="3.40.50.2020">
    <property type="match status" value="1"/>
</dbReference>
<comment type="pathway">
    <text evidence="2">Pyrimidine metabolism; UMP biosynthesis via salvage pathway; UMP from uracil: step 1/1.</text>
</comment>
<evidence type="ECO:0000256" key="12">
    <source>
        <dbReference type="ARBA" id="ARBA00056901"/>
    </source>
</evidence>
<proteinExistence type="inferred from homology"/>
<dbReference type="PANTHER" id="PTHR11608:SF0">
    <property type="entry name" value="BIFUNCTIONAL PROTEIN PYRR"/>
    <property type="match status" value="1"/>
</dbReference>
<comment type="similarity">
    <text evidence="3">Belongs to the UPRTase family.</text>
</comment>
<dbReference type="InterPro" id="IPR050137">
    <property type="entry name" value="PyrR_bifunctional"/>
</dbReference>
<evidence type="ECO:0000256" key="2">
    <source>
        <dbReference type="ARBA" id="ARBA00005180"/>
    </source>
</evidence>
<accession>A0A1K1QWP7</accession>
<keyword evidence="17" id="KW-1185">Reference proteome</keyword>
<evidence type="ECO:0000256" key="8">
    <source>
        <dbReference type="ARBA" id="ARBA00022741"/>
    </source>
</evidence>
<dbReference type="FunFam" id="3.40.50.2020:FF:000023">
    <property type="entry name" value="Probable uracil phosphoribosyltransferase"/>
    <property type="match status" value="1"/>
</dbReference>